<evidence type="ECO:0000313" key="2">
    <source>
        <dbReference type="EMBL" id="SHJ74185.1"/>
    </source>
</evidence>
<dbReference type="InterPro" id="IPR045393">
    <property type="entry name" value="DUF6518"/>
</dbReference>
<dbReference type="AlphaFoldDB" id="A0A1M6LSQ6"/>
<keyword evidence="1" id="KW-1133">Transmembrane helix</keyword>
<dbReference type="EMBL" id="FQZK01000009">
    <property type="protein sequence ID" value="SHJ74185.1"/>
    <property type="molecule type" value="Genomic_DNA"/>
</dbReference>
<keyword evidence="1" id="KW-0812">Transmembrane</keyword>
<dbReference type="RefSeq" id="WP_073380118.1">
    <property type="nucleotide sequence ID" value="NZ_FQZK01000009.1"/>
</dbReference>
<name>A0A1M6LSQ6_9ACTN</name>
<feature type="transmembrane region" description="Helical" evidence="1">
    <location>
        <begin position="141"/>
        <end position="158"/>
    </location>
</feature>
<gene>
    <name evidence="2" type="ORF">SAMN05421803_10943</name>
</gene>
<reference evidence="2 3" key="1">
    <citation type="submission" date="2016-11" db="EMBL/GenBank/DDBJ databases">
        <authorList>
            <person name="Jaros S."/>
            <person name="Januszkiewicz K."/>
            <person name="Wedrychowicz H."/>
        </authorList>
    </citation>
    <scope>NUCLEOTIDE SEQUENCE [LARGE SCALE GENOMIC DNA]</scope>
    <source>
        <strain evidence="2 3">CGMCC 4.5723</strain>
    </source>
</reference>
<organism evidence="2 3">
    <name type="scientific">Nocardiopsis flavescens</name>
    <dbReference type="NCBI Taxonomy" id="758803"/>
    <lineage>
        <taxon>Bacteria</taxon>
        <taxon>Bacillati</taxon>
        <taxon>Actinomycetota</taxon>
        <taxon>Actinomycetes</taxon>
        <taxon>Streptosporangiales</taxon>
        <taxon>Nocardiopsidaceae</taxon>
        <taxon>Nocardiopsis</taxon>
    </lineage>
</organism>
<proteinExistence type="predicted"/>
<sequence length="159" mass="15893">MDTETASGQDGSPEQAVPLWALFVLSATGGLIVGIAAMVARGLLPGSVAWIGDSGAAWAVAAFVAGAAAAGARPWACAVAGLLAPWGAVLGYHGFTPLLWLDGQDLRALLVWTVCAAVAGPLLGLAGHVWRARRGRWRTGAAALLGAVLAAGGAFELIG</sequence>
<dbReference type="Pfam" id="PF20128">
    <property type="entry name" value="DUF6518"/>
    <property type="match status" value="1"/>
</dbReference>
<feature type="transmembrane region" description="Helical" evidence="1">
    <location>
        <begin position="56"/>
        <end position="89"/>
    </location>
</feature>
<accession>A0A1M6LSQ6</accession>
<protein>
    <submittedName>
        <fullName evidence="2">Uncharacterized protein</fullName>
    </submittedName>
</protein>
<feature type="transmembrane region" description="Helical" evidence="1">
    <location>
        <begin position="109"/>
        <end position="129"/>
    </location>
</feature>
<keyword evidence="3" id="KW-1185">Reference proteome</keyword>
<evidence type="ECO:0000313" key="3">
    <source>
        <dbReference type="Proteomes" id="UP000184452"/>
    </source>
</evidence>
<keyword evidence="1" id="KW-0472">Membrane</keyword>
<dbReference type="Proteomes" id="UP000184452">
    <property type="component" value="Unassembled WGS sequence"/>
</dbReference>
<evidence type="ECO:0000256" key="1">
    <source>
        <dbReference type="SAM" id="Phobius"/>
    </source>
</evidence>
<feature type="transmembrane region" description="Helical" evidence="1">
    <location>
        <begin position="20"/>
        <end position="44"/>
    </location>
</feature>